<protein>
    <submittedName>
        <fullName evidence="1 2">Membrane protein</fullName>
    </submittedName>
</protein>
<dbReference type="Proteomes" id="UP000247515">
    <property type="component" value="Unassembled WGS sequence"/>
</dbReference>
<dbReference type="Pfam" id="PF06897">
    <property type="entry name" value="DUF1269"/>
    <property type="match status" value="1"/>
</dbReference>
<evidence type="ECO:0000313" key="1">
    <source>
        <dbReference type="EMBL" id="PXX14209.1"/>
    </source>
</evidence>
<dbReference type="EMBL" id="QJJV01000013">
    <property type="protein sequence ID" value="PXX14209.1"/>
    <property type="molecule type" value="Genomic_DNA"/>
</dbReference>
<dbReference type="OrthoDB" id="9007245at2"/>
<gene>
    <name evidence="1" type="ORF">C7400_113143</name>
    <name evidence="2" type="ORF">SAMN05216550_11482</name>
</gene>
<dbReference type="Proteomes" id="UP000183529">
    <property type="component" value="Unassembled WGS sequence"/>
</dbReference>
<keyword evidence="4" id="KW-1185">Reference proteome</keyword>
<evidence type="ECO:0000313" key="4">
    <source>
        <dbReference type="Proteomes" id="UP000247515"/>
    </source>
</evidence>
<reference evidence="2 3" key="1">
    <citation type="submission" date="2016-10" db="EMBL/GenBank/DDBJ databases">
        <authorList>
            <person name="Varghese N."/>
            <person name="Submissions S."/>
        </authorList>
    </citation>
    <scope>NUCLEOTIDE SEQUENCE [LARGE SCALE GENOMIC DNA]</scope>
    <source>
        <strain evidence="2 3">LMG 22274</strain>
    </source>
</reference>
<organism evidence="2 3">
    <name type="scientific">Paraburkholderia tropica</name>
    <dbReference type="NCBI Taxonomy" id="92647"/>
    <lineage>
        <taxon>Bacteria</taxon>
        <taxon>Pseudomonadati</taxon>
        <taxon>Pseudomonadota</taxon>
        <taxon>Betaproteobacteria</taxon>
        <taxon>Burkholderiales</taxon>
        <taxon>Burkholderiaceae</taxon>
        <taxon>Paraburkholderia</taxon>
    </lineage>
</organism>
<name>A0A1A5X011_9BURK</name>
<dbReference type="AlphaFoldDB" id="A0A1A5X011"/>
<dbReference type="RefSeq" id="WP_065065726.1">
    <property type="nucleotide sequence ID" value="NZ_CADFGN010000012.1"/>
</dbReference>
<dbReference type="GeneID" id="61303979"/>
<comment type="caution">
    <text evidence="2">The sequence shown here is derived from an EMBL/GenBank/DDBJ whole genome shotgun (WGS) entry which is preliminary data.</text>
</comment>
<dbReference type="EMBL" id="FNZM01000014">
    <property type="protein sequence ID" value="SEK04595.1"/>
    <property type="molecule type" value="Genomic_DNA"/>
</dbReference>
<evidence type="ECO:0000313" key="3">
    <source>
        <dbReference type="Proteomes" id="UP000183529"/>
    </source>
</evidence>
<dbReference type="InterPro" id="IPR009200">
    <property type="entry name" value="DUF1269_membrane"/>
</dbReference>
<proteinExistence type="predicted"/>
<reference evidence="1 4" key="2">
    <citation type="submission" date="2018-05" db="EMBL/GenBank/DDBJ databases">
        <title>Genomic Encyclopedia of Type Strains, Phase IV (KMG-V): Genome sequencing to study the core and pangenomes of soil and plant-associated prokaryotes.</title>
        <authorList>
            <person name="Whitman W."/>
        </authorList>
    </citation>
    <scope>NUCLEOTIDE SEQUENCE [LARGE SCALE GENOMIC DNA]</scope>
    <source>
        <strain evidence="1 4">SIr-6563</strain>
    </source>
</reference>
<evidence type="ECO:0000313" key="2">
    <source>
        <dbReference type="EMBL" id="SEK04595.1"/>
    </source>
</evidence>
<sequence>MAQELLVATFDNLDSAQRAARDFRNFETDGVGLKIESGVMVQKHADGTCTVLDQYTHAYWGTVVGAVTGGLIGLLGGPAGAIAGVTIGTAAALGGRAVENLLDSRLTQTIEAELKTGSVALILEAKEESTTEVDEVVRGYGGTLFRQKLAW</sequence>
<accession>A0A1A5X011</accession>